<feature type="domain" description="NACHT" evidence="1">
    <location>
        <begin position="54"/>
        <end position="177"/>
    </location>
</feature>
<dbReference type="SUPFAM" id="SSF52540">
    <property type="entry name" value="P-loop containing nucleoside triphosphate hydrolases"/>
    <property type="match status" value="1"/>
</dbReference>
<dbReference type="PROSITE" id="PS50837">
    <property type="entry name" value="NACHT"/>
    <property type="match status" value="1"/>
</dbReference>
<dbReference type="EMBL" id="CALNXI010002025">
    <property type="protein sequence ID" value="CAH3181731.1"/>
    <property type="molecule type" value="Genomic_DNA"/>
</dbReference>
<evidence type="ECO:0000259" key="1">
    <source>
        <dbReference type="PROSITE" id="PS50837"/>
    </source>
</evidence>
<proteinExistence type="predicted"/>
<dbReference type="InterPro" id="IPR027417">
    <property type="entry name" value="P-loop_NTPase"/>
</dbReference>
<sequence length="639" mass="73308">MLRPLSWLNTMQLPLKNVYTRLKIVSRRKADFQEEGDAKDMYDLFTAFNKGNDVMTLVEGSPGIGKTTFCLKLAFDWALERVPANSSFHNLEFVLLLKCRKIDKDIMETIKEQLLPEDMEEETRTKFSAFIKDTHNQEKILIILDGLDELPEKSKHFVDKLLRRRILPFCYVLVTSQQEKGIDVRKNFEFDLLLEIKGFTDDDAYCYIKRHFQNVGPKHSSKGQRLAKEMKENTLLNALRNNPLNLLLLCVIYEDYDGKLPTSRTELYQVIVQCLLRRYCAKHSLVVPEDNTVETRFDEDILALGELAWTCLLNDRQSFYEEELAEREVRNKNLVARKIGLLYKEERLKRILKSQYEYWFLHKTFQEYLAAAFITHKLKKGELNVFQYTTFDDLVQKYPQVFLFVSGMLGEKATVLFTQIGEQLKVKNGWYWKRCSKQVSTFFVEGFNESGHAEQMALTLCSYIPFPQQVEINVLSNIFSDTEYNIFQVLEACESFCNLQQPVILTVHEKRVPQRFHVIFPCDAAVVLGESLAARKALRKVTFQLDSVWGETIASAIEPALSADTVLKSVDLNVHGSLCDTAVHSLGKLLSNKALASFSLNISGDVQEFVTAIISRGIVQQTALKSLALALTATLVSLV</sequence>
<dbReference type="Proteomes" id="UP001159427">
    <property type="component" value="Unassembled WGS sequence"/>
</dbReference>
<protein>
    <recommendedName>
        <fullName evidence="1">NACHT domain-containing protein</fullName>
    </recommendedName>
</protein>
<reference evidence="2 3" key="1">
    <citation type="submission" date="2022-05" db="EMBL/GenBank/DDBJ databases">
        <authorList>
            <consortium name="Genoscope - CEA"/>
            <person name="William W."/>
        </authorList>
    </citation>
    <scope>NUCLEOTIDE SEQUENCE [LARGE SCALE GENOMIC DNA]</scope>
</reference>
<dbReference type="PANTHER" id="PTHR46844">
    <property type="entry name" value="SLR5058 PROTEIN"/>
    <property type="match status" value="1"/>
</dbReference>
<gene>
    <name evidence="2" type="ORF">PEVE_00013815</name>
</gene>
<name>A0ABN8RQG1_9CNID</name>
<accession>A0ABN8RQG1</accession>
<evidence type="ECO:0000313" key="2">
    <source>
        <dbReference type="EMBL" id="CAH3181731.1"/>
    </source>
</evidence>
<keyword evidence="3" id="KW-1185">Reference proteome</keyword>
<dbReference type="InterPro" id="IPR007111">
    <property type="entry name" value="NACHT_NTPase"/>
</dbReference>
<dbReference type="Gene3D" id="3.40.50.300">
    <property type="entry name" value="P-loop containing nucleotide triphosphate hydrolases"/>
    <property type="match status" value="1"/>
</dbReference>
<organism evidence="2 3">
    <name type="scientific">Porites evermanni</name>
    <dbReference type="NCBI Taxonomy" id="104178"/>
    <lineage>
        <taxon>Eukaryota</taxon>
        <taxon>Metazoa</taxon>
        <taxon>Cnidaria</taxon>
        <taxon>Anthozoa</taxon>
        <taxon>Hexacorallia</taxon>
        <taxon>Scleractinia</taxon>
        <taxon>Fungiina</taxon>
        <taxon>Poritidae</taxon>
        <taxon>Porites</taxon>
    </lineage>
</organism>
<dbReference type="Pfam" id="PF05729">
    <property type="entry name" value="NACHT"/>
    <property type="match status" value="1"/>
</dbReference>
<dbReference type="PANTHER" id="PTHR46844:SF1">
    <property type="entry name" value="SLR5058 PROTEIN"/>
    <property type="match status" value="1"/>
</dbReference>
<comment type="caution">
    <text evidence="2">The sequence shown here is derived from an EMBL/GenBank/DDBJ whole genome shotgun (WGS) entry which is preliminary data.</text>
</comment>
<evidence type="ECO:0000313" key="3">
    <source>
        <dbReference type="Proteomes" id="UP001159427"/>
    </source>
</evidence>